<accession>A0A0F9RH67</accession>
<protein>
    <submittedName>
        <fullName evidence="2">Uncharacterized protein</fullName>
    </submittedName>
</protein>
<reference evidence="2" key="1">
    <citation type="journal article" date="2015" name="Nature">
        <title>Complex archaea that bridge the gap between prokaryotes and eukaryotes.</title>
        <authorList>
            <person name="Spang A."/>
            <person name="Saw J.H."/>
            <person name="Jorgensen S.L."/>
            <person name="Zaremba-Niedzwiedzka K."/>
            <person name="Martijn J."/>
            <person name="Lind A.E."/>
            <person name="van Eijk R."/>
            <person name="Schleper C."/>
            <person name="Guy L."/>
            <person name="Ettema T.J."/>
        </authorList>
    </citation>
    <scope>NUCLEOTIDE SEQUENCE</scope>
</reference>
<dbReference type="AlphaFoldDB" id="A0A0F9RH67"/>
<evidence type="ECO:0000256" key="1">
    <source>
        <dbReference type="SAM" id="MobiDB-lite"/>
    </source>
</evidence>
<proteinExistence type="predicted"/>
<comment type="caution">
    <text evidence="2">The sequence shown here is derived from an EMBL/GenBank/DDBJ whole genome shotgun (WGS) entry which is preliminary data.</text>
</comment>
<dbReference type="EMBL" id="LAZR01001186">
    <property type="protein sequence ID" value="KKN49077.1"/>
    <property type="molecule type" value="Genomic_DNA"/>
</dbReference>
<sequence>MPINRILDWAIENDVKIELLNSKGRYALVISKGEIKSTFSIDQGIGFDLAQHLLYPAIESIRHKSNKDSLQHHHQDQLNDHDRR</sequence>
<feature type="region of interest" description="Disordered" evidence="1">
    <location>
        <begin position="65"/>
        <end position="84"/>
    </location>
</feature>
<organism evidence="2">
    <name type="scientific">marine sediment metagenome</name>
    <dbReference type="NCBI Taxonomy" id="412755"/>
    <lineage>
        <taxon>unclassified sequences</taxon>
        <taxon>metagenomes</taxon>
        <taxon>ecological metagenomes</taxon>
    </lineage>
</organism>
<gene>
    <name evidence="2" type="ORF">LCGC14_0646470</name>
</gene>
<name>A0A0F9RH67_9ZZZZ</name>
<evidence type="ECO:0000313" key="2">
    <source>
        <dbReference type="EMBL" id="KKN49077.1"/>
    </source>
</evidence>